<comment type="caution">
    <text evidence="2">The sequence shown here is derived from an EMBL/GenBank/DDBJ whole genome shotgun (WGS) entry which is preliminary data.</text>
</comment>
<gene>
    <name evidence="2" type="ORF">H6G24_28745</name>
</gene>
<accession>A0ABR8AHK5</accession>
<protein>
    <recommendedName>
        <fullName evidence="4">Lipoprotein</fullName>
    </recommendedName>
</protein>
<keyword evidence="3" id="KW-1185">Reference proteome</keyword>
<dbReference type="Proteomes" id="UP000658514">
    <property type="component" value="Unassembled WGS sequence"/>
</dbReference>
<feature type="signal peptide" evidence="1">
    <location>
        <begin position="1"/>
        <end position="21"/>
    </location>
</feature>
<evidence type="ECO:0000256" key="1">
    <source>
        <dbReference type="SAM" id="SignalP"/>
    </source>
</evidence>
<evidence type="ECO:0008006" key="4">
    <source>
        <dbReference type="Google" id="ProtNLM"/>
    </source>
</evidence>
<reference evidence="2 3" key="1">
    <citation type="journal article" date="2020" name="ISME J.">
        <title>Comparative genomics reveals insights into cyanobacterial evolution and habitat adaptation.</title>
        <authorList>
            <person name="Chen M.Y."/>
            <person name="Teng W.K."/>
            <person name="Zhao L."/>
            <person name="Hu C.X."/>
            <person name="Zhou Y.K."/>
            <person name="Han B.P."/>
            <person name="Song L.R."/>
            <person name="Shu W.S."/>
        </authorList>
    </citation>
    <scope>NUCLEOTIDE SEQUENCE [LARGE SCALE GENOMIC DNA]</scope>
    <source>
        <strain evidence="2 3">FACHB-288</strain>
    </source>
</reference>
<dbReference type="EMBL" id="JACJQH010000059">
    <property type="protein sequence ID" value="MBD2199423.1"/>
    <property type="molecule type" value="Genomic_DNA"/>
</dbReference>
<evidence type="ECO:0000313" key="2">
    <source>
        <dbReference type="EMBL" id="MBD2199423.1"/>
    </source>
</evidence>
<dbReference type="RefSeq" id="WP_190548904.1">
    <property type="nucleotide sequence ID" value="NZ_CAWPNO010000094.1"/>
</dbReference>
<name>A0ABR8AHK5_9CYAN</name>
<proteinExistence type="predicted"/>
<feature type="chain" id="PRO_5045164738" description="Lipoprotein" evidence="1">
    <location>
        <begin position="22"/>
        <end position="479"/>
    </location>
</feature>
<organism evidence="2 3">
    <name type="scientific">Calothrix parietina FACHB-288</name>
    <dbReference type="NCBI Taxonomy" id="2692896"/>
    <lineage>
        <taxon>Bacteria</taxon>
        <taxon>Bacillati</taxon>
        <taxon>Cyanobacteriota</taxon>
        <taxon>Cyanophyceae</taxon>
        <taxon>Nostocales</taxon>
        <taxon>Calotrichaceae</taxon>
        <taxon>Calothrix</taxon>
    </lineage>
</organism>
<keyword evidence="1" id="KW-0732">Signal</keyword>
<sequence length="479" mass="54545">MIRVKWLRLAIATTMPLLVMGCDTLKQVEFNCDNSSVSSTPNLSQNLNIQMYVDGTPSMQGYVTHPQNTRTRYIETIDLLDQTLLTGWTPQSRNQSQVQYFRLGENYQKINRDDYLLARQAKFYDGKVPQKFPLLKVSNIDNAITPAQDNKLTVIVTDLYQKGADVTKLKQKLLSENYFNPSQPGYAVGILAIKSEFNGDVYLEDGTDKKFTYTTNNSQGNVINGKELRPFYVIFLGRYSDIADYLNKLSESQKIPENSQVTIFSPSNLVTEVAYLQRLSKDSQNKGSDKPHKDLKFRQSLKEEIKVNKNPKNELFAIDQKANQDITVNYQVPLKTDNHTLQVDPTSIETKMKVDTSALSPGAATASKTLQEVASDSQLQTALALNQWQINGNNLSFQTTIKPSLFPQREIYLFTVEALAKRVQTQPWWVEWNTYSNSSNDWKTYNLQPFMEGLKDNTENFMSKSPVVVGRFCFAMQKN</sequence>
<dbReference type="PROSITE" id="PS51257">
    <property type="entry name" value="PROKAR_LIPOPROTEIN"/>
    <property type="match status" value="1"/>
</dbReference>
<evidence type="ECO:0000313" key="3">
    <source>
        <dbReference type="Proteomes" id="UP000658514"/>
    </source>
</evidence>